<evidence type="ECO:0000313" key="1">
    <source>
        <dbReference type="EMBL" id="VDK79850.1"/>
    </source>
</evidence>
<dbReference type="OrthoDB" id="10472430at2759"/>
<evidence type="ECO:0000313" key="2">
    <source>
        <dbReference type="Proteomes" id="UP000267096"/>
    </source>
</evidence>
<reference evidence="1 2" key="1">
    <citation type="submission" date="2018-11" db="EMBL/GenBank/DDBJ databases">
        <authorList>
            <consortium name="Pathogen Informatics"/>
        </authorList>
    </citation>
    <scope>NUCLEOTIDE SEQUENCE [LARGE SCALE GENOMIC DNA]</scope>
</reference>
<keyword evidence="2" id="KW-1185">Reference proteome</keyword>
<gene>
    <name evidence="1" type="ORF">ASIM_LOCUS20813</name>
</gene>
<dbReference type="EMBL" id="UYRR01040787">
    <property type="protein sequence ID" value="VDK79850.1"/>
    <property type="molecule type" value="Genomic_DNA"/>
</dbReference>
<sequence length="34" mass="3868">MRWKGVPFGLTPQQNTDTLILVIDASFVPRKPIQ</sequence>
<dbReference type="AlphaFoldDB" id="A0A3P6TKZ0"/>
<accession>A0A3P6TKZ0</accession>
<name>A0A3P6TKZ0_ANISI</name>
<proteinExistence type="predicted"/>
<protein>
    <submittedName>
        <fullName evidence="1">Uncharacterized protein</fullName>
    </submittedName>
</protein>
<organism evidence="1 2">
    <name type="scientific">Anisakis simplex</name>
    <name type="common">Herring worm</name>
    <dbReference type="NCBI Taxonomy" id="6269"/>
    <lineage>
        <taxon>Eukaryota</taxon>
        <taxon>Metazoa</taxon>
        <taxon>Ecdysozoa</taxon>
        <taxon>Nematoda</taxon>
        <taxon>Chromadorea</taxon>
        <taxon>Rhabditida</taxon>
        <taxon>Spirurina</taxon>
        <taxon>Ascaridomorpha</taxon>
        <taxon>Ascaridoidea</taxon>
        <taxon>Anisakidae</taxon>
        <taxon>Anisakis</taxon>
        <taxon>Anisakis simplex complex</taxon>
    </lineage>
</organism>
<dbReference type="Proteomes" id="UP000267096">
    <property type="component" value="Unassembled WGS sequence"/>
</dbReference>